<evidence type="ECO:0000313" key="10">
    <source>
        <dbReference type="Proteomes" id="UP000595140"/>
    </source>
</evidence>
<comment type="similarity">
    <text evidence="1 6">Belongs to the FHY3/FAR1 family.</text>
</comment>
<reference evidence="9 10" key="1">
    <citation type="submission" date="2018-04" db="EMBL/GenBank/DDBJ databases">
        <authorList>
            <person name="Vogel A."/>
        </authorList>
    </citation>
    <scope>NUCLEOTIDE SEQUENCE [LARGE SCALE GENOMIC DNA]</scope>
</reference>
<evidence type="ECO:0000256" key="1">
    <source>
        <dbReference type="ARBA" id="ARBA00005889"/>
    </source>
</evidence>
<gene>
    <name evidence="9" type="ORF">CCAM_LOCUS4940</name>
</gene>
<dbReference type="InterPro" id="IPR031052">
    <property type="entry name" value="FHY3/FAR1"/>
</dbReference>
<feature type="domain" description="SWIM-type" evidence="8">
    <location>
        <begin position="348"/>
        <end position="384"/>
    </location>
</feature>
<dbReference type="PANTHER" id="PTHR31669">
    <property type="entry name" value="PROTEIN FAR1-RELATED SEQUENCE 10-RELATED"/>
    <property type="match status" value="1"/>
</dbReference>
<evidence type="ECO:0000256" key="7">
    <source>
        <dbReference type="SAM" id="MobiDB-lite"/>
    </source>
</evidence>
<dbReference type="EMBL" id="OOIL02000273">
    <property type="protein sequence ID" value="VFQ63164.1"/>
    <property type="molecule type" value="Genomic_DNA"/>
</dbReference>
<dbReference type="InterPro" id="IPR007527">
    <property type="entry name" value="Znf_SWIM"/>
</dbReference>
<dbReference type="AlphaFoldDB" id="A0A484KGX5"/>
<sequence length="554" mass="63638">MDNTNSLQRSVSGGVQNVLEYLKRMQSNSPAFFYATQGDIEHCDGNLFWADGNARMYYGDFGDTVKLDTSYRKNGFRIPFATFTGLNHHAQPVLFGCALLFDESETSFIWLLQTWLQAMSSRIPLSITTEAGRHIQMAVSQVLPNTRHRLCRESIIRETKQKLSHVYQRHPSFEIEFNRCIHEVDTADEFESQWRSLVSRYYLMDNEWLHSMYNARHRWVPVYLRNTFFGEFFAGEEDDDDNAINSFADGFLNASTTIEMLTKVCEKGIASWREKELKADFDTKNNTPVLKTPSPMEKQAADLYTRRVFLKFQAELVESLANLATKIDCFGDTTIYRVSKFGEERKAHTVKFNGLEMRANCSCLLFEFSGILCRHALSVFRAKNVLSLPSQYISKRWTRDARSSGEALPDKHSIELPNSSQDSFNVRYSNLRQEAMKFVEEGAKSIHVYNVAINALKDAAKRVSTSKKQWIEEARSTNLANGNPDEQARDENQAADSLLSEKQRKIHELTTELESINGRCEVYRSNLLAVLKDMEDQKLKLSVKVQNARLNLKE</sequence>
<keyword evidence="10" id="KW-1185">Reference proteome</keyword>
<comment type="function">
    <text evidence="6">Putative transcription activator involved in regulating light control of development.</text>
</comment>
<name>A0A484KGX5_9ASTE</name>
<evidence type="ECO:0000256" key="5">
    <source>
        <dbReference type="PROSITE-ProRule" id="PRU00325"/>
    </source>
</evidence>
<evidence type="ECO:0000256" key="2">
    <source>
        <dbReference type="ARBA" id="ARBA00022723"/>
    </source>
</evidence>
<proteinExistence type="inferred from homology"/>
<dbReference type="GO" id="GO:0005634">
    <property type="term" value="C:nucleus"/>
    <property type="evidence" value="ECO:0007669"/>
    <property type="project" value="UniProtKB-SubCell"/>
</dbReference>
<dbReference type="Proteomes" id="UP000595140">
    <property type="component" value="Unassembled WGS sequence"/>
</dbReference>
<feature type="region of interest" description="Disordered" evidence="7">
    <location>
        <begin position="475"/>
        <end position="494"/>
    </location>
</feature>
<evidence type="ECO:0000259" key="8">
    <source>
        <dbReference type="PROSITE" id="PS50966"/>
    </source>
</evidence>
<evidence type="ECO:0000256" key="4">
    <source>
        <dbReference type="ARBA" id="ARBA00022833"/>
    </source>
</evidence>
<evidence type="ECO:0000256" key="3">
    <source>
        <dbReference type="ARBA" id="ARBA00022771"/>
    </source>
</evidence>
<evidence type="ECO:0000313" key="9">
    <source>
        <dbReference type="EMBL" id="VFQ63164.1"/>
    </source>
</evidence>
<dbReference type="Pfam" id="PF10551">
    <property type="entry name" value="MULE"/>
    <property type="match status" value="1"/>
</dbReference>
<dbReference type="PANTHER" id="PTHR31669:SF240">
    <property type="entry name" value="PROTEIN FAR1-RELATED SEQUENCE 9"/>
    <property type="match status" value="1"/>
</dbReference>
<dbReference type="Pfam" id="PF04434">
    <property type="entry name" value="SWIM"/>
    <property type="match status" value="1"/>
</dbReference>
<dbReference type="OrthoDB" id="1927586at2759"/>
<protein>
    <recommendedName>
        <fullName evidence="6">Protein FAR1-RELATED SEQUENCE</fullName>
    </recommendedName>
</protein>
<accession>A0A484KGX5</accession>
<dbReference type="GO" id="GO:0006355">
    <property type="term" value="P:regulation of DNA-templated transcription"/>
    <property type="evidence" value="ECO:0007669"/>
    <property type="project" value="UniProtKB-UniRule"/>
</dbReference>
<dbReference type="PROSITE" id="PS50966">
    <property type="entry name" value="ZF_SWIM"/>
    <property type="match status" value="1"/>
</dbReference>
<comment type="subcellular location">
    <subcellularLocation>
        <location evidence="6">Nucleus</location>
    </subcellularLocation>
</comment>
<dbReference type="InterPro" id="IPR018289">
    <property type="entry name" value="MULE_transposase_dom"/>
</dbReference>
<keyword evidence="2 6" id="KW-0479">Metal-binding</keyword>
<dbReference type="InterPro" id="IPR006564">
    <property type="entry name" value="Znf_PMZ"/>
</dbReference>
<organism evidence="9 10">
    <name type="scientific">Cuscuta campestris</name>
    <dbReference type="NCBI Taxonomy" id="132261"/>
    <lineage>
        <taxon>Eukaryota</taxon>
        <taxon>Viridiplantae</taxon>
        <taxon>Streptophyta</taxon>
        <taxon>Embryophyta</taxon>
        <taxon>Tracheophyta</taxon>
        <taxon>Spermatophyta</taxon>
        <taxon>Magnoliopsida</taxon>
        <taxon>eudicotyledons</taxon>
        <taxon>Gunneridae</taxon>
        <taxon>Pentapetalae</taxon>
        <taxon>asterids</taxon>
        <taxon>lamiids</taxon>
        <taxon>Solanales</taxon>
        <taxon>Convolvulaceae</taxon>
        <taxon>Cuscuteae</taxon>
        <taxon>Cuscuta</taxon>
        <taxon>Cuscuta subgen. Grammica</taxon>
        <taxon>Cuscuta sect. Cleistogrammica</taxon>
    </lineage>
</organism>
<keyword evidence="6" id="KW-0539">Nucleus</keyword>
<keyword evidence="3 5" id="KW-0863">Zinc-finger</keyword>
<dbReference type="GO" id="GO:0008270">
    <property type="term" value="F:zinc ion binding"/>
    <property type="evidence" value="ECO:0007669"/>
    <property type="project" value="UniProtKB-UniRule"/>
</dbReference>
<dbReference type="SMART" id="SM00575">
    <property type="entry name" value="ZnF_PMZ"/>
    <property type="match status" value="1"/>
</dbReference>
<evidence type="ECO:0000256" key="6">
    <source>
        <dbReference type="RuleBase" id="RU367018"/>
    </source>
</evidence>
<keyword evidence="4 6" id="KW-0862">Zinc</keyword>